<feature type="binding site" evidence="10">
    <location>
        <begin position="12"/>
        <end position="17"/>
    </location>
    <ligand>
        <name>substrate</name>
    </ligand>
</feature>
<keyword evidence="4 10" id="KW-0808">Transferase</keyword>
<dbReference type="EC" id="2.5.1.75" evidence="10"/>
<dbReference type="Pfam" id="PF01715">
    <property type="entry name" value="IPPT"/>
    <property type="match status" value="1"/>
</dbReference>
<evidence type="ECO:0000256" key="7">
    <source>
        <dbReference type="ARBA" id="ARBA00022840"/>
    </source>
</evidence>
<proteinExistence type="inferred from homology"/>
<evidence type="ECO:0000256" key="4">
    <source>
        <dbReference type="ARBA" id="ARBA00022679"/>
    </source>
</evidence>
<evidence type="ECO:0000256" key="11">
    <source>
        <dbReference type="RuleBase" id="RU003783"/>
    </source>
</evidence>
<evidence type="ECO:0000256" key="6">
    <source>
        <dbReference type="ARBA" id="ARBA00022741"/>
    </source>
</evidence>
<comment type="caution">
    <text evidence="10">Lacks conserved residue(s) required for the propagation of feature annotation.</text>
</comment>
<gene>
    <name evidence="10" type="primary">miaA</name>
    <name evidence="14" type="ORF">DCF15_16460</name>
</gene>
<comment type="cofactor">
    <cofactor evidence="1 10">
        <name>Mg(2+)</name>
        <dbReference type="ChEBI" id="CHEBI:18420"/>
    </cofactor>
</comment>
<evidence type="ECO:0000256" key="10">
    <source>
        <dbReference type="HAMAP-Rule" id="MF_00185"/>
    </source>
</evidence>
<evidence type="ECO:0000256" key="9">
    <source>
        <dbReference type="ARBA" id="ARBA00049563"/>
    </source>
</evidence>
<evidence type="ECO:0000313" key="15">
    <source>
        <dbReference type="Proteomes" id="UP000249794"/>
    </source>
</evidence>
<sequence length="315" mass="35185">MKPHLIIIAGPTASGKSSLAMALAQRWPAVILSADSRQVYRAFDIGTAKPSVADRQAVPHQLIDICEPTETLTVADYQQRAQRAIAQIHYQAQKQVHHQAQQHPLLVGGTGLYLNAVAKGLKIPQVPPQMELRSQLTTLGQPYCYALLQQVDSAAAERIHPRDQVRTLRSLEVFYVTGRTISSQQGEQPPSYPILYIGLACDVEKLRSRITTRTHDMIAAGFATEVAGLIEQYGPDLPLLKTLGYAEMQQHLAGEISLETALALTVQRTCQFAKRQRTWFRKEPRIEWFEADDPDLIAQVSTRVEKFTRQLQVSV</sequence>
<dbReference type="EMBL" id="QBMP01000201">
    <property type="protein sequence ID" value="PZO49914.1"/>
    <property type="molecule type" value="Genomic_DNA"/>
</dbReference>
<keyword evidence="7 10" id="KW-0067">ATP-binding</keyword>
<keyword evidence="8 10" id="KW-0460">Magnesium</keyword>
<accession>A0A2W4WXT0</accession>
<dbReference type="GO" id="GO:0052381">
    <property type="term" value="F:tRNA dimethylallyltransferase activity"/>
    <property type="evidence" value="ECO:0007669"/>
    <property type="project" value="UniProtKB-UniRule"/>
</dbReference>
<evidence type="ECO:0000256" key="1">
    <source>
        <dbReference type="ARBA" id="ARBA00001946"/>
    </source>
</evidence>
<dbReference type="InterPro" id="IPR039657">
    <property type="entry name" value="Dimethylallyltransferase"/>
</dbReference>
<dbReference type="Gene3D" id="3.40.50.300">
    <property type="entry name" value="P-loop containing nucleotide triphosphate hydrolases"/>
    <property type="match status" value="1"/>
</dbReference>
<comment type="function">
    <text evidence="2 10 12">Catalyzes the transfer of a dimethylallyl group onto the adenine at position 37 in tRNAs that read codons beginning with uridine, leading to the formation of N6-(dimethylallyl)adenosine (i(6)A).</text>
</comment>
<evidence type="ECO:0000256" key="12">
    <source>
        <dbReference type="RuleBase" id="RU003784"/>
    </source>
</evidence>
<dbReference type="Proteomes" id="UP000249794">
    <property type="component" value="Unassembled WGS sequence"/>
</dbReference>
<comment type="subunit">
    <text evidence="10">Monomer.</text>
</comment>
<dbReference type="NCBIfam" id="TIGR00174">
    <property type="entry name" value="miaA"/>
    <property type="match status" value="1"/>
</dbReference>
<reference evidence="14 15" key="2">
    <citation type="submission" date="2018-06" db="EMBL/GenBank/DDBJ databases">
        <title>Metagenomic assembly of (sub)arctic Cyanobacteria and their associated microbiome from non-axenic cultures.</title>
        <authorList>
            <person name="Baurain D."/>
        </authorList>
    </citation>
    <scope>NUCLEOTIDE SEQUENCE [LARGE SCALE GENOMIC DNA]</scope>
    <source>
        <strain evidence="14">ULC027bin1</strain>
    </source>
</reference>
<feature type="site" description="Interaction with substrate tRNA" evidence="10">
    <location>
        <position position="110"/>
    </location>
</feature>
<evidence type="ECO:0000313" key="14">
    <source>
        <dbReference type="EMBL" id="PZO49914.1"/>
    </source>
</evidence>
<dbReference type="Gene3D" id="1.10.20.140">
    <property type="match status" value="1"/>
</dbReference>
<comment type="similarity">
    <text evidence="3 10 13">Belongs to the IPP transferase family.</text>
</comment>
<evidence type="ECO:0000256" key="5">
    <source>
        <dbReference type="ARBA" id="ARBA00022694"/>
    </source>
</evidence>
<feature type="site" description="Interaction with substrate tRNA" evidence="10">
    <location>
        <position position="133"/>
    </location>
</feature>
<dbReference type="PANTHER" id="PTHR11088:SF60">
    <property type="entry name" value="TRNA DIMETHYLALLYLTRANSFERASE"/>
    <property type="match status" value="1"/>
</dbReference>
<keyword evidence="5 10" id="KW-0819">tRNA processing</keyword>
<comment type="caution">
    <text evidence="14">The sequence shown here is derived from an EMBL/GenBank/DDBJ whole genome shotgun (WGS) entry which is preliminary data.</text>
</comment>
<dbReference type="InterPro" id="IPR018022">
    <property type="entry name" value="IPT"/>
</dbReference>
<organism evidence="14 15">
    <name type="scientific">Phormidesmis priestleyi</name>
    <dbReference type="NCBI Taxonomy" id="268141"/>
    <lineage>
        <taxon>Bacteria</taxon>
        <taxon>Bacillati</taxon>
        <taxon>Cyanobacteriota</taxon>
        <taxon>Cyanophyceae</taxon>
        <taxon>Leptolyngbyales</taxon>
        <taxon>Leptolyngbyaceae</taxon>
        <taxon>Phormidesmis</taxon>
    </lineage>
</organism>
<evidence type="ECO:0000256" key="13">
    <source>
        <dbReference type="RuleBase" id="RU003785"/>
    </source>
</evidence>
<dbReference type="PANTHER" id="PTHR11088">
    <property type="entry name" value="TRNA DIMETHYLALLYLTRANSFERASE"/>
    <property type="match status" value="1"/>
</dbReference>
<dbReference type="HAMAP" id="MF_00185">
    <property type="entry name" value="IPP_trans"/>
    <property type="match status" value="1"/>
</dbReference>
<dbReference type="GO" id="GO:0006400">
    <property type="term" value="P:tRNA modification"/>
    <property type="evidence" value="ECO:0007669"/>
    <property type="project" value="TreeGrafter"/>
</dbReference>
<feature type="region of interest" description="Interaction with substrate tRNA" evidence="10">
    <location>
        <begin position="35"/>
        <end position="38"/>
    </location>
</feature>
<dbReference type="AlphaFoldDB" id="A0A2W4WXT0"/>
<evidence type="ECO:0000256" key="8">
    <source>
        <dbReference type="ARBA" id="ARBA00022842"/>
    </source>
</evidence>
<comment type="catalytic activity">
    <reaction evidence="9 10 11">
        <text>adenosine(37) in tRNA + dimethylallyl diphosphate = N(6)-dimethylallyladenosine(37) in tRNA + diphosphate</text>
        <dbReference type="Rhea" id="RHEA:26482"/>
        <dbReference type="Rhea" id="RHEA-COMP:10162"/>
        <dbReference type="Rhea" id="RHEA-COMP:10375"/>
        <dbReference type="ChEBI" id="CHEBI:33019"/>
        <dbReference type="ChEBI" id="CHEBI:57623"/>
        <dbReference type="ChEBI" id="CHEBI:74411"/>
        <dbReference type="ChEBI" id="CHEBI:74415"/>
        <dbReference type="EC" id="2.5.1.75"/>
    </reaction>
</comment>
<feature type="binding site" evidence="10">
    <location>
        <begin position="10"/>
        <end position="17"/>
    </location>
    <ligand>
        <name>ATP</name>
        <dbReference type="ChEBI" id="CHEBI:30616"/>
    </ligand>
</feature>
<reference evidence="15" key="1">
    <citation type="submission" date="2018-04" db="EMBL/GenBank/DDBJ databases">
        <authorList>
            <person name="Cornet L."/>
        </authorList>
    </citation>
    <scope>NUCLEOTIDE SEQUENCE [LARGE SCALE GENOMIC DNA]</scope>
</reference>
<evidence type="ECO:0000256" key="3">
    <source>
        <dbReference type="ARBA" id="ARBA00005842"/>
    </source>
</evidence>
<dbReference type="SUPFAM" id="SSF52540">
    <property type="entry name" value="P-loop containing nucleoside triphosphate hydrolases"/>
    <property type="match status" value="2"/>
</dbReference>
<protein>
    <recommendedName>
        <fullName evidence="10">tRNA dimethylallyltransferase</fullName>
        <ecNumber evidence="10">2.5.1.75</ecNumber>
    </recommendedName>
    <alternativeName>
        <fullName evidence="10">Dimethylallyl diphosphate:tRNA dimethylallyltransferase</fullName>
        <shortName evidence="10">DMAPP:tRNA dimethylallyltransferase</shortName>
        <shortName evidence="10">DMATase</shortName>
    </alternativeName>
    <alternativeName>
        <fullName evidence="10">Isopentenyl-diphosphate:tRNA isopentenyltransferase</fullName>
        <shortName evidence="10">IPP transferase</shortName>
        <shortName evidence="10">IPPT</shortName>
        <shortName evidence="10">IPTase</shortName>
    </alternativeName>
</protein>
<name>A0A2W4WXT0_9CYAN</name>
<evidence type="ECO:0000256" key="2">
    <source>
        <dbReference type="ARBA" id="ARBA00003213"/>
    </source>
</evidence>
<dbReference type="InterPro" id="IPR027417">
    <property type="entry name" value="P-loop_NTPase"/>
</dbReference>
<keyword evidence="6 10" id="KW-0547">Nucleotide-binding</keyword>
<dbReference type="GO" id="GO:0005524">
    <property type="term" value="F:ATP binding"/>
    <property type="evidence" value="ECO:0007669"/>
    <property type="project" value="UniProtKB-UniRule"/>
</dbReference>